<dbReference type="Gene3D" id="1.20.5.4130">
    <property type="match status" value="1"/>
</dbReference>
<dbReference type="SUPFAM" id="SSF52540">
    <property type="entry name" value="P-loop containing nucleoside triphosphate hydrolases"/>
    <property type="match status" value="1"/>
</dbReference>
<dbReference type="InterPro" id="IPR002182">
    <property type="entry name" value="NB-ARC"/>
</dbReference>
<feature type="domain" description="NB-ARC" evidence="6">
    <location>
        <begin position="167"/>
        <end position="342"/>
    </location>
</feature>
<sequence>MQMDTLLEIVINNLNTFARDKLAMYLGVDKQTQKLTGYLNAINAVLQDAEEKRITSHAVKDWLQKLRDAAHVLDDILDECSIHFAGQNSESGSACLTRFHPQDILFRYDIGKRMKDITQRFYDIDEERRMFEFRSTGMVEKQRQPQDEWRQTTSIITEPKVYGREHDKKQIVEFLLTLAINSEELSIYPIIGMGGLGKTTLAQLVFNDDQVGQHFALKIWVCVSEDFSISKILLSIIESTTRKNPSLLTSLESKQKEVQLVLRGKRYLLVLDDVWNEDHVKWEELKSLLQCGSGTKGASILVTTRHENVASMMGTVGSVHRLLPLSMDDNWSLFQHHAFREDEEEHTELISIGKEIVKKCTGLPLASKTLGSLLRFKRGKNQWLHVKEYLPEDNIIMDALRLSYLNLSLPLRRCFAFCAIFPKDARIMKEDLIYLWIANAFILSKGSLEVEDVGNEVWNDLYQRSFFQEVKVDEVGQIISFKMHDLFHDLAESIMGEECVVSEPARLTNLSSRVHHISCKHPNLDFGGIKKFKLNMGAFKKCESLRTFLDLDYDLAVVNVGGLPSVSSLRALSTKSSQLSALKNLTHLRYLSIYNSAITTLPKSICRLKKLQILEMRNCLRLSSLPKQLTQLHDLRHIVIEGCDSLVAMPPKIGTLKCLITLSTFIVDSKVGFGLAELHDLHLGGKLHIKGLQTVPSEWDAKQANMIDKKDLKDLYLTWGSTRTGTSSNVNSHETNVEPERVLEALQPHSGLRRFRMTNYPGIQLANWMRNTSILKGLVHVVFINCKNCERLPPLGKLPHLQSLSAFGMEAVKYVDDSSYDGVEEKAFPSLENLMLKNLPNLERMLRDERVEMLPRLSKLSIYGIPSLKLPCLPSVEKLEVDDLEDMEGVGVVVLGNMPCLKTLSIAGLKRHKVLPNGLGRLGALQTLFIVGCYELESFTKHALQGLTSLRSLFIYKCEKLKSLSEGMGHLVSLEDLGIYHCPKLMALPSSMNQLTALRELSIGNKILPEGLQHIPSLQRLVIEGCTSLPDWLGDMTSLRSLGISKCTELRSLPSSFQHLTNLNELYISKCPMLEKRCQRETGEDWQYIAHIPQVQLLTTQDSTPKFHGKFTNLSNWP</sequence>
<dbReference type="InterPro" id="IPR032675">
    <property type="entry name" value="LRR_dom_sf"/>
</dbReference>
<protein>
    <submittedName>
        <fullName evidence="10">Uncharacterized protein</fullName>
    </submittedName>
</protein>
<feature type="domain" description="R13L1/DRL21-like LRR repeat region" evidence="9">
    <location>
        <begin position="1010"/>
        <end position="1071"/>
    </location>
</feature>
<evidence type="ECO:0000256" key="4">
    <source>
        <dbReference type="ARBA" id="ARBA00022821"/>
    </source>
</evidence>
<dbReference type="Pfam" id="PF25019">
    <property type="entry name" value="LRR_R13L1-DRL21"/>
    <property type="match status" value="2"/>
</dbReference>
<dbReference type="InterPro" id="IPR036388">
    <property type="entry name" value="WH-like_DNA-bd_sf"/>
</dbReference>
<dbReference type="Gene3D" id="3.40.50.300">
    <property type="entry name" value="P-loop containing nucleotide triphosphate hydrolases"/>
    <property type="match status" value="1"/>
</dbReference>
<dbReference type="FunFam" id="3.40.50.300:FF:001091">
    <property type="entry name" value="Probable disease resistance protein At1g61300"/>
    <property type="match status" value="1"/>
</dbReference>
<reference evidence="10 11" key="1">
    <citation type="submission" date="2024-01" db="EMBL/GenBank/DDBJ databases">
        <title>The genomes of 5 underutilized Papilionoideae crops provide insights into root nodulation and disease resistanc.</title>
        <authorList>
            <person name="Jiang F."/>
        </authorList>
    </citation>
    <scope>NUCLEOTIDE SEQUENCE [LARGE SCALE GENOMIC DNA]</scope>
    <source>
        <strain evidence="10">LVBAO_FW01</strain>
        <tissue evidence="10">Leaves</tissue>
    </source>
</reference>
<dbReference type="Pfam" id="PF00931">
    <property type="entry name" value="NB-ARC"/>
    <property type="match status" value="1"/>
</dbReference>
<evidence type="ECO:0000259" key="9">
    <source>
        <dbReference type="Pfam" id="PF25019"/>
    </source>
</evidence>
<dbReference type="Proteomes" id="UP001367508">
    <property type="component" value="Unassembled WGS sequence"/>
</dbReference>
<evidence type="ECO:0000313" key="11">
    <source>
        <dbReference type="Proteomes" id="UP001367508"/>
    </source>
</evidence>
<evidence type="ECO:0000256" key="2">
    <source>
        <dbReference type="ARBA" id="ARBA00022737"/>
    </source>
</evidence>
<dbReference type="GO" id="GO:0006952">
    <property type="term" value="P:defense response"/>
    <property type="evidence" value="ECO:0007669"/>
    <property type="project" value="UniProtKB-KW"/>
</dbReference>
<dbReference type="SUPFAM" id="SSF52058">
    <property type="entry name" value="L domain-like"/>
    <property type="match status" value="1"/>
</dbReference>
<dbReference type="PANTHER" id="PTHR36766">
    <property type="entry name" value="PLANT BROAD-SPECTRUM MILDEW RESISTANCE PROTEIN RPW8"/>
    <property type="match status" value="1"/>
</dbReference>
<proteinExistence type="predicted"/>
<dbReference type="Gene3D" id="3.80.10.10">
    <property type="entry name" value="Ribonuclease Inhibitor"/>
    <property type="match status" value="3"/>
</dbReference>
<dbReference type="InterPro" id="IPR038005">
    <property type="entry name" value="RX-like_CC"/>
</dbReference>
<organism evidence="10 11">
    <name type="scientific">Canavalia gladiata</name>
    <name type="common">Sword bean</name>
    <name type="synonym">Dolichos gladiatus</name>
    <dbReference type="NCBI Taxonomy" id="3824"/>
    <lineage>
        <taxon>Eukaryota</taxon>
        <taxon>Viridiplantae</taxon>
        <taxon>Streptophyta</taxon>
        <taxon>Embryophyta</taxon>
        <taxon>Tracheophyta</taxon>
        <taxon>Spermatophyta</taxon>
        <taxon>Magnoliopsida</taxon>
        <taxon>eudicotyledons</taxon>
        <taxon>Gunneridae</taxon>
        <taxon>Pentapetalae</taxon>
        <taxon>rosids</taxon>
        <taxon>fabids</taxon>
        <taxon>Fabales</taxon>
        <taxon>Fabaceae</taxon>
        <taxon>Papilionoideae</taxon>
        <taxon>50 kb inversion clade</taxon>
        <taxon>NPAAA clade</taxon>
        <taxon>indigoferoid/millettioid clade</taxon>
        <taxon>Phaseoleae</taxon>
        <taxon>Canavalia</taxon>
    </lineage>
</organism>
<dbReference type="InterPro" id="IPR027417">
    <property type="entry name" value="P-loop_NTPase"/>
</dbReference>
<evidence type="ECO:0000259" key="6">
    <source>
        <dbReference type="Pfam" id="PF00931"/>
    </source>
</evidence>
<dbReference type="GO" id="GO:0043531">
    <property type="term" value="F:ADP binding"/>
    <property type="evidence" value="ECO:0007669"/>
    <property type="project" value="InterPro"/>
</dbReference>
<evidence type="ECO:0000313" key="10">
    <source>
        <dbReference type="EMBL" id="KAK7307366.1"/>
    </source>
</evidence>
<dbReference type="FunFam" id="1.10.10.10:FF:000322">
    <property type="entry name" value="Probable disease resistance protein At1g63360"/>
    <property type="match status" value="1"/>
</dbReference>
<evidence type="ECO:0000259" key="8">
    <source>
        <dbReference type="Pfam" id="PF23559"/>
    </source>
</evidence>
<dbReference type="InterPro" id="IPR058922">
    <property type="entry name" value="WHD_DRP"/>
</dbReference>
<dbReference type="InterPro" id="IPR041118">
    <property type="entry name" value="Rx_N"/>
</dbReference>
<evidence type="ECO:0000259" key="7">
    <source>
        <dbReference type="Pfam" id="PF18052"/>
    </source>
</evidence>
<dbReference type="Gene3D" id="1.10.8.430">
    <property type="entry name" value="Helical domain of apoptotic protease-activating factors"/>
    <property type="match status" value="1"/>
</dbReference>
<dbReference type="GO" id="GO:0051707">
    <property type="term" value="P:response to other organism"/>
    <property type="evidence" value="ECO:0007669"/>
    <property type="project" value="UniProtKB-ARBA"/>
</dbReference>
<evidence type="ECO:0000256" key="3">
    <source>
        <dbReference type="ARBA" id="ARBA00022741"/>
    </source>
</evidence>
<gene>
    <name evidence="10" type="ORF">VNO77_40358</name>
</gene>
<dbReference type="SUPFAM" id="SSF52047">
    <property type="entry name" value="RNI-like"/>
    <property type="match status" value="1"/>
</dbReference>
<accession>A0AAN9K017</accession>
<keyword evidence="5" id="KW-0067">ATP-binding</keyword>
<dbReference type="Pfam" id="PF23559">
    <property type="entry name" value="WHD_DRP"/>
    <property type="match status" value="1"/>
</dbReference>
<dbReference type="CDD" id="cd14798">
    <property type="entry name" value="RX-CC_like"/>
    <property type="match status" value="1"/>
</dbReference>
<dbReference type="Pfam" id="PF18052">
    <property type="entry name" value="Rx_N"/>
    <property type="match status" value="1"/>
</dbReference>
<dbReference type="Gene3D" id="1.10.10.10">
    <property type="entry name" value="Winged helix-like DNA-binding domain superfamily/Winged helix DNA-binding domain"/>
    <property type="match status" value="1"/>
</dbReference>
<dbReference type="GO" id="GO:0005524">
    <property type="term" value="F:ATP binding"/>
    <property type="evidence" value="ECO:0007669"/>
    <property type="project" value="UniProtKB-KW"/>
</dbReference>
<name>A0AAN9K017_CANGL</name>
<dbReference type="AlphaFoldDB" id="A0AAN9K017"/>
<evidence type="ECO:0000256" key="5">
    <source>
        <dbReference type="ARBA" id="ARBA00022840"/>
    </source>
</evidence>
<feature type="domain" description="Disease resistance protein winged helix" evidence="8">
    <location>
        <begin position="420"/>
        <end position="491"/>
    </location>
</feature>
<evidence type="ECO:0000256" key="1">
    <source>
        <dbReference type="ARBA" id="ARBA00022614"/>
    </source>
</evidence>
<dbReference type="PRINTS" id="PR00364">
    <property type="entry name" value="DISEASERSIST"/>
</dbReference>
<feature type="domain" description="Disease resistance N-terminal" evidence="7">
    <location>
        <begin position="7"/>
        <end position="93"/>
    </location>
</feature>
<keyword evidence="11" id="KW-1185">Reference proteome</keyword>
<keyword evidence="4" id="KW-0611">Plant defense</keyword>
<dbReference type="EMBL" id="JAYMYQ010000010">
    <property type="protein sequence ID" value="KAK7307366.1"/>
    <property type="molecule type" value="Genomic_DNA"/>
</dbReference>
<keyword evidence="2" id="KW-0677">Repeat</keyword>
<feature type="domain" description="R13L1/DRL21-like LRR repeat region" evidence="9">
    <location>
        <begin position="675"/>
        <end position="806"/>
    </location>
</feature>
<dbReference type="PANTHER" id="PTHR36766:SF42">
    <property type="entry name" value="NB-ARC DOMAIN DISEASE RESISTANCE PROTEIN"/>
    <property type="match status" value="1"/>
</dbReference>
<comment type="caution">
    <text evidence="10">The sequence shown here is derived from an EMBL/GenBank/DDBJ whole genome shotgun (WGS) entry which is preliminary data.</text>
</comment>
<dbReference type="InterPro" id="IPR056789">
    <property type="entry name" value="LRR_R13L1-DRL21"/>
</dbReference>
<keyword evidence="1" id="KW-0433">Leucine-rich repeat</keyword>
<keyword evidence="3" id="KW-0547">Nucleotide-binding</keyword>
<dbReference type="InterPro" id="IPR042197">
    <property type="entry name" value="Apaf_helical"/>
</dbReference>